<comment type="caution">
    <text evidence="1">The sequence shown here is derived from an EMBL/GenBank/DDBJ whole genome shotgun (WGS) entry which is preliminary data.</text>
</comment>
<dbReference type="Proteomes" id="UP000474777">
    <property type="component" value="Unassembled WGS sequence"/>
</dbReference>
<sequence>MKHIKLLTTDHITIEYNAIDDYIYADWHGALTNEVIMEGYEKILFFLAKEHCHKLLDNHYHVQGLWADLAEWCAYDWNPRSVAAGLQYHAVVYSKDYFSMLSTDKAIRLAKSGIMKGFDSLQDAENWLKFM</sequence>
<reference evidence="1 2" key="1">
    <citation type="submission" date="2020-02" db="EMBL/GenBank/DDBJ databases">
        <authorList>
            <person name="Kim M.K."/>
        </authorList>
    </citation>
    <scope>NUCLEOTIDE SEQUENCE [LARGE SCALE GENOMIC DNA]</scope>
    <source>
        <strain evidence="1 2">BT327</strain>
    </source>
</reference>
<evidence type="ECO:0000313" key="1">
    <source>
        <dbReference type="EMBL" id="NEM96114.1"/>
    </source>
</evidence>
<accession>A0A6B3LRJ1</accession>
<organism evidence="1 2">
    <name type="scientific">Pontibacter burrus</name>
    <dbReference type="NCBI Taxonomy" id="2704466"/>
    <lineage>
        <taxon>Bacteria</taxon>
        <taxon>Pseudomonadati</taxon>
        <taxon>Bacteroidota</taxon>
        <taxon>Cytophagia</taxon>
        <taxon>Cytophagales</taxon>
        <taxon>Hymenobacteraceae</taxon>
        <taxon>Pontibacter</taxon>
    </lineage>
</organism>
<dbReference type="EMBL" id="JAAGWD010000001">
    <property type="protein sequence ID" value="NEM96114.1"/>
    <property type="molecule type" value="Genomic_DNA"/>
</dbReference>
<proteinExistence type="predicted"/>
<evidence type="ECO:0000313" key="2">
    <source>
        <dbReference type="Proteomes" id="UP000474777"/>
    </source>
</evidence>
<name>A0A6B3LRJ1_9BACT</name>
<protein>
    <recommendedName>
        <fullName evidence="3">STAS/SEC14 domain-containing protein</fullName>
    </recommendedName>
</protein>
<dbReference type="AlphaFoldDB" id="A0A6B3LRJ1"/>
<dbReference type="RefSeq" id="WP_163910791.1">
    <property type="nucleotide sequence ID" value="NZ_JAAGWD010000001.1"/>
</dbReference>
<evidence type="ECO:0008006" key="3">
    <source>
        <dbReference type="Google" id="ProtNLM"/>
    </source>
</evidence>
<gene>
    <name evidence="1" type="ORF">GXP69_00275</name>
</gene>
<keyword evidence="2" id="KW-1185">Reference proteome</keyword>